<protein>
    <submittedName>
        <fullName evidence="7">RNA binding motif protein 7</fullName>
    </submittedName>
</protein>
<dbReference type="InterPro" id="IPR035979">
    <property type="entry name" value="RBD_domain_sf"/>
</dbReference>
<evidence type="ECO:0000313" key="8">
    <source>
        <dbReference type="Proteomes" id="UP000694620"/>
    </source>
</evidence>
<reference evidence="7" key="2">
    <citation type="submission" date="2025-08" db="UniProtKB">
        <authorList>
            <consortium name="Ensembl"/>
        </authorList>
    </citation>
    <scope>IDENTIFICATION</scope>
</reference>
<evidence type="ECO:0000256" key="1">
    <source>
        <dbReference type="ARBA" id="ARBA00004642"/>
    </source>
</evidence>
<feature type="compositionally biased region" description="Low complexity" evidence="5">
    <location>
        <begin position="96"/>
        <end position="110"/>
    </location>
</feature>
<proteinExistence type="predicted"/>
<evidence type="ECO:0000259" key="6">
    <source>
        <dbReference type="PROSITE" id="PS50102"/>
    </source>
</evidence>
<accession>A0A8C4TIK5</accession>
<feature type="domain" description="RRM" evidence="6">
    <location>
        <begin position="9"/>
        <end position="86"/>
    </location>
</feature>
<reference evidence="7" key="3">
    <citation type="submission" date="2025-09" db="UniProtKB">
        <authorList>
            <consortium name="Ensembl"/>
        </authorList>
    </citation>
    <scope>IDENTIFICATION</scope>
</reference>
<dbReference type="PROSITE" id="PS50102">
    <property type="entry name" value="RRM"/>
    <property type="match status" value="1"/>
</dbReference>
<dbReference type="AlphaFoldDB" id="A0A8C4TIK5"/>
<evidence type="ECO:0000256" key="5">
    <source>
        <dbReference type="SAM" id="MobiDB-lite"/>
    </source>
</evidence>
<dbReference type="SUPFAM" id="SSF54928">
    <property type="entry name" value="RNA-binding domain, RBD"/>
    <property type="match status" value="1"/>
</dbReference>
<dbReference type="InterPro" id="IPR000504">
    <property type="entry name" value="RRM_dom"/>
</dbReference>
<dbReference type="GeneID" id="114658267"/>
<keyword evidence="2 4" id="KW-0694">RNA-binding</keyword>
<keyword evidence="8" id="KW-1185">Reference proteome</keyword>
<evidence type="ECO:0000256" key="4">
    <source>
        <dbReference type="PROSITE-ProRule" id="PRU00176"/>
    </source>
</evidence>
<dbReference type="Gene3D" id="3.30.70.330">
    <property type="match status" value="1"/>
</dbReference>
<organism evidence="7 8">
    <name type="scientific">Erpetoichthys calabaricus</name>
    <name type="common">Rope fish</name>
    <name type="synonym">Calamoichthys calabaricus</name>
    <dbReference type="NCBI Taxonomy" id="27687"/>
    <lineage>
        <taxon>Eukaryota</taxon>
        <taxon>Metazoa</taxon>
        <taxon>Chordata</taxon>
        <taxon>Craniata</taxon>
        <taxon>Vertebrata</taxon>
        <taxon>Euteleostomi</taxon>
        <taxon>Actinopterygii</taxon>
        <taxon>Polypteriformes</taxon>
        <taxon>Polypteridae</taxon>
        <taxon>Erpetoichthys</taxon>
    </lineage>
</organism>
<reference evidence="7" key="1">
    <citation type="submission" date="2021-06" db="EMBL/GenBank/DDBJ databases">
        <authorList>
            <consortium name="Wellcome Sanger Institute Data Sharing"/>
        </authorList>
    </citation>
    <scope>NUCLEOTIDE SEQUENCE [LARGE SCALE GENOMIC DNA]</scope>
</reference>
<feature type="compositionally biased region" description="Low complexity" evidence="5">
    <location>
        <begin position="190"/>
        <end position="201"/>
    </location>
</feature>
<comment type="subcellular location">
    <subcellularLocation>
        <location evidence="1">Nucleus</location>
        <location evidence="1">Nucleoplasm</location>
    </subcellularLocation>
</comment>
<feature type="compositionally biased region" description="Polar residues" evidence="5">
    <location>
        <begin position="131"/>
        <end position="142"/>
    </location>
</feature>
<feature type="compositionally biased region" description="Polar residues" evidence="5">
    <location>
        <begin position="85"/>
        <end position="95"/>
    </location>
</feature>
<dbReference type="SMART" id="SM00360">
    <property type="entry name" value="RRM"/>
    <property type="match status" value="1"/>
</dbReference>
<evidence type="ECO:0000256" key="3">
    <source>
        <dbReference type="ARBA" id="ARBA00023242"/>
    </source>
</evidence>
<dbReference type="InterPro" id="IPR034500">
    <property type="entry name" value="RBM7_RRM"/>
</dbReference>
<dbReference type="GO" id="GO:0005654">
    <property type="term" value="C:nucleoplasm"/>
    <property type="evidence" value="ECO:0007669"/>
    <property type="project" value="UniProtKB-SubCell"/>
</dbReference>
<sequence length="270" mass="30366">MGSSQEADKTLFVGNLEPRVTEELLFELFLQAGPLITVKIPKDRDGKAKQFAFVNFKHEVSAPYGMNLLNGMKLFGRPIKIQFRSGSSHGTQEQGSPLNSQNSSPSSTPTHQGAGRFGMDGMPNRGFASPQMAQRSLSSPDSLQRHAVMNSMWQQRQVNGAASPLMQPGFMSPEQQQPTAPPPSHRAGNQWQQQLQDATAQCHGRQGPLPYPQSRGHYGRDAHFSDPGPDRHYRGQREDYYHHDDRVAHSHGREYQSSSRRDNKWRQSRY</sequence>
<dbReference type="RefSeq" id="XP_028666260.1">
    <property type="nucleotide sequence ID" value="XM_028810427.2"/>
</dbReference>
<dbReference type="GO" id="GO:0003727">
    <property type="term" value="F:single-stranded RNA binding"/>
    <property type="evidence" value="ECO:0007669"/>
    <property type="project" value="TreeGrafter"/>
</dbReference>
<dbReference type="CDD" id="cd12592">
    <property type="entry name" value="RRM_RBM7"/>
    <property type="match status" value="1"/>
</dbReference>
<feature type="compositionally biased region" description="Basic and acidic residues" evidence="5">
    <location>
        <begin position="218"/>
        <end position="270"/>
    </location>
</feature>
<dbReference type="InterPro" id="IPR052285">
    <property type="entry name" value="NEXT_complex_subunit"/>
</dbReference>
<evidence type="ECO:0000313" key="7">
    <source>
        <dbReference type="Ensembl" id="ENSECRP00000031766.1"/>
    </source>
</evidence>
<dbReference type="OrthoDB" id="407442at2759"/>
<feature type="region of interest" description="Disordered" evidence="5">
    <location>
        <begin position="85"/>
        <end position="142"/>
    </location>
</feature>
<dbReference type="GeneTree" id="ENSGT00870000136493"/>
<dbReference type="Pfam" id="PF00076">
    <property type="entry name" value="RRM_1"/>
    <property type="match status" value="1"/>
</dbReference>
<feature type="region of interest" description="Disordered" evidence="5">
    <location>
        <begin position="163"/>
        <end position="270"/>
    </location>
</feature>
<keyword evidence="3" id="KW-0539">Nucleus</keyword>
<dbReference type="PANTHER" id="PTHR13798:SF11">
    <property type="entry name" value="RNA-BINDING PROTEIN 7-RELATED"/>
    <property type="match status" value="1"/>
</dbReference>
<gene>
    <name evidence="7" type="primary">RBM7</name>
</gene>
<dbReference type="InterPro" id="IPR012677">
    <property type="entry name" value="Nucleotide-bd_a/b_plait_sf"/>
</dbReference>
<dbReference type="Ensembl" id="ENSECRT00000032437.1">
    <property type="protein sequence ID" value="ENSECRP00000031766.1"/>
    <property type="gene ID" value="ENSECRG00000021515.1"/>
</dbReference>
<dbReference type="Proteomes" id="UP000694620">
    <property type="component" value="Chromosome 9"/>
</dbReference>
<dbReference type="PANTHER" id="PTHR13798">
    <property type="entry name" value="RNA BINDING MOTIF RBM PROTEIN -RELATED"/>
    <property type="match status" value="1"/>
</dbReference>
<name>A0A8C4TIK5_ERPCA</name>
<evidence type="ECO:0000256" key="2">
    <source>
        <dbReference type="ARBA" id="ARBA00022884"/>
    </source>
</evidence>
<dbReference type="GO" id="GO:0000381">
    <property type="term" value="P:regulation of alternative mRNA splicing, via spliceosome"/>
    <property type="evidence" value="ECO:0007669"/>
    <property type="project" value="TreeGrafter"/>
</dbReference>